<dbReference type="FunFam" id="3.40.640.10:FF:000006">
    <property type="entry name" value="5-aminolevulinate synthase, mitochondrial"/>
    <property type="match status" value="1"/>
</dbReference>
<dbReference type="Proteomes" id="UP000266552">
    <property type="component" value="Chromosome"/>
</dbReference>
<dbReference type="NCBIfam" id="NF005394">
    <property type="entry name" value="PRK06939.1"/>
    <property type="match status" value="1"/>
</dbReference>
<evidence type="ECO:0000256" key="3">
    <source>
        <dbReference type="ARBA" id="ARBA00022679"/>
    </source>
</evidence>
<dbReference type="GO" id="GO:0030170">
    <property type="term" value="F:pyridoxal phosphate binding"/>
    <property type="evidence" value="ECO:0007669"/>
    <property type="project" value="InterPro"/>
</dbReference>
<gene>
    <name evidence="7" type="ORF">D5F53_06770</name>
</gene>
<dbReference type="Pfam" id="PF00155">
    <property type="entry name" value="Aminotran_1_2"/>
    <property type="match status" value="1"/>
</dbReference>
<protein>
    <submittedName>
        <fullName evidence="7">Glycine C-acetyltransferase</fullName>
        <ecNumber evidence="7">2.3.1.29</ecNumber>
    </submittedName>
</protein>
<dbReference type="SUPFAM" id="SSF53383">
    <property type="entry name" value="PLP-dependent transferases"/>
    <property type="match status" value="1"/>
</dbReference>
<dbReference type="EMBL" id="CP032412">
    <property type="protein sequence ID" value="AYB43003.1"/>
    <property type="molecule type" value="Genomic_DNA"/>
</dbReference>
<keyword evidence="8" id="KW-1185">Reference proteome</keyword>
<reference evidence="7 8" key="1">
    <citation type="submission" date="2018-09" db="EMBL/GenBank/DDBJ databases">
        <title>Genome Sequence of Paenibacillus lautus Strain E7593-69, Azo Dye-Degrading Bacteria, Isolated from Commercial Tattoo Inks.</title>
        <authorList>
            <person name="Nho S.W."/>
            <person name="Kim S.-J."/>
            <person name="Kweon O."/>
            <person name="Cerniglia C.E."/>
        </authorList>
    </citation>
    <scope>NUCLEOTIDE SEQUENCE [LARGE SCALE GENOMIC DNA]</scope>
    <source>
        <strain evidence="7 8">E7593-69</strain>
    </source>
</reference>
<evidence type="ECO:0000256" key="5">
    <source>
        <dbReference type="RuleBase" id="RU003693"/>
    </source>
</evidence>
<keyword evidence="4 5" id="KW-0663">Pyridoxal phosphate</keyword>
<comment type="cofactor">
    <cofactor evidence="1 5">
        <name>pyridoxal 5'-phosphate</name>
        <dbReference type="ChEBI" id="CHEBI:597326"/>
    </cofactor>
</comment>
<keyword evidence="3 7" id="KW-0808">Transferase</keyword>
<keyword evidence="7" id="KW-0012">Acyltransferase</keyword>
<evidence type="ECO:0000313" key="7">
    <source>
        <dbReference type="EMBL" id="AYB43003.1"/>
    </source>
</evidence>
<dbReference type="AlphaFoldDB" id="A0A385TH90"/>
<comment type="subunit">
    <text evidence="2">Homodimer.</text>
</comment>
<dbReference type="NCBIfam" id="TIGR01825">
    <property type="entry name" value="gly_Cac_T_rel"/>
    <property type="match status" value="1"/>
</dbReference>
<evidence type="ECO:0000256" key="1">
    <source>
        <dbReference type="ARBA" id="ARBA00001933"/>
    </source>
</evidence>
<proteinExistence type="inferred from homology"/>
<name>A0A385TH90_PAELA</name>
<dbReference type="EC" id="2.3.1.29" evidence="7"/>
<dbReference type="KEGG" id="plw:D5F53_06770"/>
<dbReference type="PANTHER" id="PTHR13693:SF3">
    <property type="entry name" value="LD36009P"/>
    <property type="match status" value="1"/>
</dbReference>
<dbReference type="CDD" id="cd06454">
    <property type="entry name" value="KBL_like"/>
    <property type="match status" value="1"/>
</dbReference>
<dbReference type="InterPro" id="IPR004839">
    <property type="entry name" value="Aminotransferase_I/II_large"/>
</dbReference>
<dbReference type="InterPro" id="IPR050087">
    <property type="entry name" value="AON_synthase_class-II"/>
</dbReference>
<evidence type="ECO:0000256" key="2">
    <source>
        <dbReference type="ARBA" id="ARBA00011738"/>
    </source>
</evidence>
<dbReference type="InterPro" id="IPR001917">
    <property type="entry name" value="Aminotrans_II_pyridoxalP_BS"/>
</dbReference>
<dbReference type="InterPro" id="IPR015424">
    <property type="entry name" value="PyrdxlP-dep_Trfase"/>
</dbReference>
<sequence length="396" mass="42852">MSSQSLSAFLQDNLTELKQQGLYNTIQPLESPNGPLITIQGREFVNLSSNNYLGLANDERLKEAAIRATTDFGTGSGAVRSINGTLMLHVELEEKLAQFKGTEAVLTYQSGFNCNMAAISAVMGAGDAILSDELNHASIIDGCRLTKAKVIRFNHSDMDDLRLKAKEARESGLYGKIMVITDGVFSMDGDIAKLPEIVEIAETYDLITYVDDAHGSGVLGGGAGTVKHFGLSDRVDIQIGTLSKAVGVVGGYVAGSRDLVDWLKVRSRPFLFSTALPPGTVAACITAIDILQNSKDLQTKLWENTRYLQEGLKRLGYSVGRTETPITPCIIGDEATTQTFSTRLYEEGVYAKSIVFPTVPKGTGRVRNMPTAMHTKEMLDRALSAYEAIGRELGLI</sequence>
<dbReference type="InterPro" id="IPR015421">
    <property type="entry name" value="PyrdxlP-dep_Trfase_major"/>
</dbReference>
<dbReference type="InterPro" id="IPR010962">
    <property type="entry name" value="AONS_Archaea/Firmicutes"/>
</dbReference>
<dbReference type="InterPro" id="IPR015422">
    <property type="entry name" value="PyrdxlP-dep_Trfase_small"/>
</dbReference>
<dbReference type="Gene3D" id="3.40.640.10">
    <property type="entry name" value="Type I PLP-dependent aspartate aminotransferase-like (Major domain)"/>
    <property type="match status" value="1"/>
</dbReference>
<dbReference type="RefSeq" id="WP_119847056.1">
    <property type="nucleotide sequence ID" value="NZ_CP032412.1"/>
</dbReference>
<evidence type="ECO:0000313" key="8">
    <source>
        <dbReference type="Proteomes" id="UP000266552"/>
    </source>
</evidence>
<dbReference type="PANTHER" id="PTHR13693">
    <property type="entry name" value="CLASS II AMINOTRANSFERASE/8-AMINO-7-OXONONANOATE SYNTHASE"/>
    <property type="match status" value="1"/>
</dbReference>
<comment type="similarity">
    <text evidence="5">Belongs to the class-II pyridoxal-phosphate-dependent aminotransferase family.</text>
</comment>
<evidence type="ECO:0000256" key="4">
    <source>
        <dbReference type="ARBA" id="ARBA00022898"/>
    </source>
</evidence>
<evidence type="ECO:0000259" key="6">
    <source>
        <dbReference type="Pfam" id="PF00155"/>
    </source>
</evidence>
<organism evidence="7 8">
    <name type="scientific">Paenibacillus lautus</name>
    <name type="common">Bacillus lautus</name>
    <dbReference type="NCBI Taxonomy" id="1401"/>
    <lineage>
        <taxon>Bacteria</taxon>
        <taxon>Bacillati</taxon>
        <taxon>Bacillota</taxon>
        <taxon>Bacilli</taxon>
        <taxon>Bacillales</taxon>
        <taxon>Paenibacillaceae</taxon>
        <taxon>Paenibacillus</taxon>
    </lineage>
</organism>
<feature type="domain" description="Aminotransferase class I/classII large" evidence="6">
    <location>
        <begin position="43"/>
        <end position="384"/>
    </location>
</feature>
<dbReference type="GO" id="GO:0008890">
    <property type="term" value="F:glycine C-acetyltransferase activity"/>
    <property type="evidence" value="ECO:0007669"/>
    <property type="project" value="UniProtKB-EC"/>
</dbReference>
<dbReference type="Gene3D" id="3.90.1150.10">
    <property type="entry name" value="Aspartate Aminotransferase, domain 1"/>
    <property type="match status" value="1"/>
</dbReference>
<accession>A0A385TH90</accession>
<dbReference type="PROSITE" id="PS00599">
    <property type="entry name" value="AA_TRANSFER_CLASS_2"/>
    <property type="match status" value="1"/>
</dbReference>